<evidence type="ECO:0000313" key="3">
    <source>
        <dbReference type="Proteomes" id="UP000435177"/>
    </source>
</evidence>
<feature type="coiled-coil region" evidence="1">
    <location>
        <begin position="89"/>
        <end position="144"/>
    </location>
</feature>
<comment type="caution">
    <text evidence="2">The sequence shown here is derived from an EMBL/GenBank/DDBJ whole genome shotgun (WGS) entry which is preliminary data.</text>
</comment>
<accession>A0ABW9T696</accession>
<name>A0ABW9T696_9BACL</name>
<evidence type="ECO:0000313" key="2">
    <source>
        <dbReference type="EMBL" id="MUG68624.1"/>
    </source>
</evidence>
<sequence length="150" mass="17667">MTQARLNENLEKIEKAITNLRRGKNKLTISNIAKKSGVPRRTIYNRPELKERCDQAILIQEELEQASKEAAAGTEPAKLYGSKLLQFRYEKVKNELREQKIINAKILENNRKLVIEKDEMKGTIQRLQEDNERLREQLRQDQKNKVRKIK</sequence>
<dbReference type="RefSeq" id="WP_155618990.1">
    <property type="nucleotide sequence ID" value="NZ_WOAA01000030.1"/>
</dbReference>
<dbReference type="Proteomes" id="UP000435177">
    <property type="component" value="Unassembled WGS sequence"/>
</dbReference>
<protein>
    <recommendedName>
        <fullName evidence="4">Transposase</fullName>
    </recommendedName>
</protein>
<keyword evidence="3" id="KW-1185">Reference proteome</keyword>
<dbReference type="EMBL" id="WOAA01000030">
    <property type="protein sequence ID" value="MUG68624.1"/>
    <property type="molecule type" value="Genomic_DNA"/>
</dbReference>
<evidence type="ECO:0000256" key="1">
    <source>
        <dbReference type="SAM" id="Coils"/>
    </source>
</evidence>
<reference evidence="2 3" key="1">
    <citation type="submission" date="2019-11" db="EMBL/GenBank/DDBJ databases">
        <title>Draft genome sequences of five Paenibacillus species of dairy origin.</title>
        <authorList>
            <person name="Olajide A.M."/>
            <person name="Chen S."/>
            <person name="Lapointe G."/>
        </authorList>
    </citation>
    <scope>NUCLEOTIDE SEQUENCE [LARGE SCALE GENOMIC DNA]</scope>
    <source>
        <strain evidence="2 3">3CS1</strain>
    </source>
</reference>
<gene>
    <name evidence="2" type="ORF">GNP94_21875</name>
</gene>
<evidence type="ECO:0008006" key="4">
    <source>
        <dbReference type="Google" id="ProtNLM"/>
    </source>
</evidence>
<proteinExistence type="predicted"/>
<organism evidence="2 3">
    <name type="scientific">Paenibacillus campinasensis</name>
    <dbReference type="NCBI Taxonomy" id="66347"/>
    <lineage>
        <taxon>Bacteria</taxon>
        <taxon>Bacillati</taxon>
        <taxon>Bacillota</taxon>
        <taxon>Bacilli</taxon>
        <taxon>Bacillales</taxon>
        <taxon>Paenibacillaceae</taxon>
        <taxon>Paenibacillus</taxon>
    </lineage>
</organism>
<keyword evidence="1" id="KW-0175">Coiled coil</keyword>